<dbReference type="InterPro" id="IPR013320">
    <property type="entry name" value="ConA-like_dom_sf"/>
</dbReference>
<dbReference type="InterPro" id="IPR037019">
    <property type="entry name" value="Glyco_hydro_7_sf"/>
</dbReference>
<keyword evidence="7" id="KW-0119">Carbohydrate metabolism</keyword>
<dbReference type="InterPro" id="IPR001722">
    <property type="entry name" value="Glyco_hydro_7"/>
</dbReference>
<evidence type="ECO:0000256" key="7">
    <source>
        <dbReference type="ARBA" id="ARBA00023277"/>
    </source>
</evidence>
<evidence type="ECO:0000256" key="6">
    <source>
        <dbReference type="ARBA" id="ARBA00023001"/>
    </source>
</evidence>
<evidence type="ECO:0000256" key="1">
    <source>
        <dbReference type="ARBA" id="ARBA00001641"/>
    </source>
</evidence>
<evidence type="ECO:0000256" key="4">
    <source>
        <dbReference type="ARBA" id="ARBA00022729"/>
    </source>
</evidence>
<proteinExistence type="inferred from homology"/>
<name>A0A812S8S4_SYMPI</name>
<protein>
    <recommendedName>
        <fullName evidence="3">cellulose 1,4-beta-cellobiosidase (non-reducing end)</fullName>
        <ecNumber evidence="3">3.2.1.91</ecNumber>
    </recommendedName>
</protein>
<feature type="region of interest" description="Disordered" evidence="10">
    <location>
        <begin position="284"/>
        <end position="315"/>
    </location>
</feature>
<keyword evidence="6" id="KW-0136">Cellulose degradation</keyword>
<comment type="caution">
    <text evidence="11">The sequence shown here is derived from an EMBL/GenBank/DDBJ whole genome shotgun (WGS) entry which is preliminary data.</text>
</comment>
<evidence type="ECO:0000313" key="12">
    <source>
        <dbReference type="Proteomes" id="UP000649617"/>
    </source>
</evidence>
<dbReference type="EC" id="3.2.1.91" evidence="3"/>
<comment type="catalytic activity">
    <reaction evidence="1">
        <text>Hydrolysis of (1-&gt;4)-beta-D-glucosidic linkages in cellulose and cellotetraose, releasing cellobiose from the non-reducing ends of the chains.</text>
        <dbReference type="EC" id="3.2.1.91"/>
    </reaction>
</comment>
<comment type="similarity">
    <text evidence="2">Belongs to the glycosyl hydrolase 7 (cellulase C) family.</text>
</comment>
<dbReference type="Gene3D" id="2.70.100.10">
    <property type="entry name" value="Glycoside hydrolase, family 7, domain"/>
    <property type="match status" value="2"/>
</dbReference>
<sequence>MFKLKNREFVVDIDVSEIECAINAAAYFVEMDKTGNKGEGGNTAGALFGTGYCDAQCRPACCNELDVWEGNKQAQAVATHSCSKKGHFVCDNDEGCQGACDSPGCDFNGFRMGSKNFYGPGMTVDSNKTFTLVTQFITNNNKDDGDLQEIRRFFVQGGTVIPDTNSTYNNLSSISDDYCAQLHKWTGDKNHHEELGGLKTMGEAFDRGMVLALSLWDDASGGMQWLDGILGNEGEPGALRGHCGEDAIRNVDTLRDTYGTATITYSNIRFGPIGTTTTEKAGVNSTASLGTGDNADNAGLDSSAADGTGDSADHP</sequence>
<dbReference type="PANTHER" id="PTHR33753:SF2">
    <property type="entry name" value="GLYCOSIDE HYDROLASE FAMILY 7 PROTEIN"/>
    <property type="match status" value="1"/>
</dbReference>
<evidence type="ECO:0000256" key="10">
    <source>
        <dbReference type="SAM" id="MobiDB-lite"/>
    </source>
</evidence>
<dbReference type="AlphaFoldDB" id="A0A812S8S4"/>
<evidence type="ECO:0000256" key="3">
    <source>
        <dbReference type="ARBA" id="ARBA00012561"/>
    </source>
</evidence>
<keyword evidence="8" id="KW-0326">Glycosidase</keyword>
<keyword evidence="12" id="KW-1185">Reference proteome</keyword>
<dbReference type="OrthoDB" id="412382at2759"/>
<dbReference type="GO" id="GO:0016162">
    <property type="term" value="F:cellulose 1,4-beta-cellobiosidase activity"/>
    <property type="evidence" value="ECO:0007669"/>
    <property type="project" value="UniProtKB-EC"/>
</dbReference>
<evidence type="ECO:0000256" key="8">
    <source>
        <dbReference type="ARBA" id="ARBA00023295"/>
    </source>
</evidence>
<evidence type="ECO:0000256" key="2">
    <source>
        <dbReference type="ARBA" id="ARBA00006044"/>
    </source>
</evidence>
<dbReference type="SUPFAM" id="SSF49899">
    <property type="entry name" value="Concanavalin A-like lectins/glucanases"/>
    <property type="match status" value="1"/>
</dbReference>
<feature type="non-terminal residue" evidence="11">
    <location>
        <position position="315"/>
    </location>
</feature>
<dbReference type="Pfam" id="PF00840">
    <property type="entry name" value="Glyco_hydro_7"/>
    <property type="match status" value="2"/>
</dbReference>
<dbReference type="PANTHER" id="PTHR33753">
    <property type="entry name" value="1,4-BETA-D-GLUCAN CELLOBIOHYDROLASE B"/>
    <property type="match status" value="1"/>
</dbReference>
<organism evidence="11 12">
    <name type="scientific">Symbiodinium pilosum</name>
    <name type="common">Dinoflagellate</name>
    <dbReference type="NCBI Taxonomy" id="2952"/>
    <lineage>
        <taxon>Eukaryota</taxon>
        <taxon>Sar</taxon>
        <taxon>Alveolata</taxon>
        <taxon>Dinophyceae</taxon>
        <taxon>Suessiales</taxon>
        <taxon>Symbiodiniaceae</taxon>
        <taxon>Symbiodinium</taxon>
    </lineage>
</organism>
<evidence type="ECO:0000313" key="11">
    <source>
        <dbReference type="EMBL" id="CAE7468944.1"/>
    </source>
</evidence>
<keyword evidence="5" id="KW-0378">Hydrolase</keyword>
<accession>A0A812S8S4</accession>
<dbReference type="GO" id="GO:0030245">
    <property type="term" value="P:cellulose catabolic process"/>
    <property type="evidence" value="ECO:0007669"/>
    <property type="project" value="UniProtKB-KW"/>
</dbReference>
<gene>
    <name evidence="11" type="primary">cbhB</name>
    <name evidence="11" type="ORF">SPIL2461_LOCUS11838</name>
</gene>
<dbReference type="Proteomes" id="UP000649617">
    <property type="component" value="Unassembled WGS sequence"/>
</dbReference>
<keyword evidence="9" id="KW-0624">Polysaccharide degradation</keyword>
<dbReference type="EMBL" id="CAJNIZ010023410">
    <property type="protein sequence ID" value="CAE7468944.1"/>
    <property type="molecule type" value="Genomic_DNA"/>
</dbReference>
<evidence type="ECO:0000256" key="9">
    <source>
        <dbReference type="ARBA" id="ARBA00023326"/>
    </source>
</evidence>
<evidence type="ECO:0000256" key="5">
    <source>
        <dbReference type="ARBA" id="ARBA00022801"/>
    </source>
</evidence>
<keyword evidence="4" id="KW-0732">Signal</keyword>
<reference evidence="11" key="1">
    <citation type="submission" date="2021-02" db="EMBL/GenBank/DDBJ databases">
        <authorList>
            <person name="Dougan E. K."/>
            <person name="Rhodes N."/>
            <person name="Thang M."/>
            <person name="Chan C."/>
        </authorList>
    </citation>
    <scope>NUCLEOTIDE SEQUENCE</scope>
</reference>
<dbReference type="PRINTS" id="PR00734">
    <property type="entry name" value="GLHYDRLASE7"/>
</dbReference>